<sequence>MWRKRMPRALRLSVAAAGVLVLVSAPAATAAPSDATTTDVVSTSEEASTTTAAPTTTTAAPTTTPRRYVAQRDSSDQTPTTTSVTATTTAAPTTVSPSPQATTEVTTTTSTPSARAGTFETAAQARAGLSITVAGRYGTIVPSAKSASGTLTLISVTATGGVVGSPVDWTATASSTDFVGPNGFIPKSGVTYTATAIAGNVGGSTSTPTQTLDTPKTVVARTGSVWPSETVTWTPALRVDYPGGAAIGAYTGTITISVA</sequence>
<evidence type="ECO:0000313" key="3">
    <source>
        <dbReference type="EMBL" id="MDH6282293.1"/>
    </source>
</evidence>
<feature type="compositionally biased region" description="Low complexity" evidence="1">
    <location>
        <begin position="28"/>
        <end position="65"/>
    </location>
</feature>
<feature type="signal peptide" evidence="2">
    <location>
        <begin position="1"/>
        <end position="30"/>
    </location>
</feature>
<evidence type="ECO:0000256" key="2">
    <source>
        <dbReference type="SAM" id="SignalP"/>
    </source>
</evidence>
<reference evidence="3 4" key="1">
    <citation type="submission" date="2023-04" db="EMBL/GenBank/DDBJ databases">
        <title>Forest soil microbial communities from Buena Vista Peninsula, Colon Province, Panama.</title>
        <authorList>
            <person name="Bouskill N."/>
        </authorList>
    </citation>
    <scope>NUCLEOTIDE SEQUENCE [LARGE SCALE GENOMIC DNA]</scope>
    <source>
        <strain evidence="3 4">CFH S0262</strain>
    </source>
</reference>
<evidence type="ECO:0000313" key="4">
    <source>
        <dbReference type="Proteomes" id="UP001160334"/>
    </source>
</evidence>
<feature type="compositionally biased region" description="Low complexity" evidence="1">
    <location>
        <begin position="76"/>
        <end position="118"/>
    </location>
</feature>
<feature type="chain" id="PRO_5046902286" evidence="2">
    <location>
        <begin position="31"/>
        <end position="259"/>
    </location>
</feature>
<organism evidence="3 4">
    <name type="scientific">Prescottella agglutinans</name>
    <dbReference type="NCBI Taxonomy" id="1644129"/>
    <lineage>
        <taxon>Bacteria</taxon>
        <taxon>Bacillati</taxon>
        <taxon>Actinomycetota</taxon>
        <taxon>Actinomycetes</taxon>
        <taxon>Mycobacteriales</taxon>
        <taxon>Nocardiaceae</taxon>
        <taxon>Prescottella</taxon>
    </lineage>
</organism>
<protein>
    <submittedName>
        <fullName evidence="3">Leucine-rich repeat (LRR) protein</fullName>
    </submittedName>
</protein>
<proteinExistence type="predicted"/>
<comment type="caution">
    <text evidence="3">The sequence shown here is derived from an EMBL/GenBank/DDBJ whole genome shotgun (WGS) entry which is preliminary data.</text>
</comment>
<dbReference type="EMBL" id="JARXVC010000009">
    <property type="protein sequence ID" value="MDH6282293.1"/>
    <property type="molecule type" value="Genomic_DNA"/>
</dbReference>
<keyword evidence="2" id="KW-0732">Signal</keyword>
<feature type="region of interest" description="Disordered" evidence="1">
    <location>
        <begin position="28"/>
        <end position="119"/>
    </location>
</feature>
<dbReference type="Proteomes" id="UP001160334">
    <property type="component" value="Unassembled WGS sequence"/>
</dbReference>
<accession>A0ABT6MDB2</accession>
<keyword evidence="4" id="KW-1185">Reference proteome</keyword>
<gene>
    <name evidence="3" type="ORF">M2280_003521</name>
</gene>
<name>A0ABT6MDB2_9NOCA</name>
<evidence type="ECO:0000256" key="1">
    <source>
        <dbReference type="SAM" id="MobiDB-lite"/>
    </source>
</evidence>